<keyword evidence="2" id="KW-1185">Reference proteome</keyword>
<gene>
    <name evidence="1" type="ORF">SAMN02745249_01301</name>
</gene>
<proteinExistence type="predicted"/>
<reference evidence="1 2" key="1">
    <citation type="submission" date="2016-11" db="EMBL/GenBank/DDBJ databases">
        <authorList>
            <person name="Jaros S."/>
            <person name="Januszkiewicz K."/>
            <person name="Wedrychowicz H."/>
        </authorList>
    </citation>
    <scope>NUCLEOTIDE SEQUENCE [LARGE SCALE GENOMIC DNA]</scope>
    <source>
        <strain evidence="1 2">DSM 15692</strain>
    </source>
</reference>
<protein>
    <submittedName>
        <fullName evidence="1">Uncharacterized protein</fullName>
    </submittedName>
</protein>
<dbReference type="EMBL" id="FQUF01000017">
    <property type="protein sequence ID" value="SHE85488.1"/>
    <property type="molecule type" value="Genomic_DNA"/>
</dbReference>
<evidence type="ECO:0000313" key="1">
    <source>
        <dbReference type="EMBL" id="SHE85488.1"/>
    </source>
</evidence>
<dbReference type="STRING" id="1121025.SAMN02745249_01301"/>
<name>A0A1M4WWB4_9LACT</name>
<sequence>MKYTNYFQFFLSVIIKNNYLSFIDKYNYQREFSCQIERNNKACKQINQSAYVLFLLLNHLFQRFSTIYATNPSFLSGLSVKGDRDTSSLPFTTRKGVRSYEAIYFPNHNRESV</sequence>
<dbReference type="Proteomes" id="UP000184128">
    <property type="component" value="Unassembled WGS sequence"/>
</dbReference>
<accession>A0A1M4WWB4</accession>
<organism evidence="1 2">
    <name type="scientific">Atopostipes suicloacalis DSM 15692</name>
    <dbReference type="NCBI Taxonomy" id="1121025"/>
    <lineage>
        <taxon>Bacteria</taxon>
        <taxon>Bacillati</taxon>
        <taxon>Bacillota</taxon>
        <taxon>Bacilli</taxon>
        <taxon>Lactobacillales</taxon>
        <taxon>Carnobacteriaceae</taxon>
        <taxon>Atopostipes</taxon>
    </lineage>
</organism>
<evidence type="ECO:0000313" key="2">
    <source>
        <dbReference type="Proteomes" id="UP000184128"/>
    </source>
</evidence>
<dbReference type="AlphaFoldDB" id="A0A1M4WWB4"/>